<dbReference type="SUPFAM" id="SSF51735">
    <property type="entry name" value="NAD(P)-binding Rossmann-fold domains"/>
    <property type="match status" value="1"/>
</dbReference>
<evidence type="ECO:0000259" key="1">
    <source>
        <dbReference type="Pfam" id="PF00107"/>
    </source>
</evidence>
<accession>A0A7W9BRW4</accession>
<dbReference type="Gene3D" id="3.90.180.10">
    <property type="entry name" value="Medium-chain alcohol dehydrogenases, catalytic domain"/>
    <property type="match status" value="1"/>
</dbReference>
<comment type="caution">
    <text evidence="2">The sequence shown here is derived from an EMBL/GenBank/DDBJ whole genome shotgun (WGS) entry which is preliminary data.</text>
</comment>
<dbReference type="Pfam" id="PF00107">
    <property type="entry name" value="ADH_zinc_N"/>
    <property type="match status" value="1"/>
</dbReference>
<dbReference type="Proteomes" id="UP000546701">
    <property type="component" value="Unassembled WGS sequence"/>
</dbReference>
<keyword evidence="3" id="KW-1185">Reference proteome</keyword>
<evidence type="ECO:0000313" key="3">
    <source>
        <dbReference type="Proteomes" id="UP000546701"/>
    </source>
</evidence>
<dbReference type="CDD" id="cd08276">
    <property type="entry name" value="MDR7"/>
    <property type="match status" value="1"/>
</dbReference>
<dbReference type="InterPro" id="IPR052711">
    <property type="entry name" value="Zinc_ADH-like"/>
</dbReference>
<organism evidence="2 3">
    <name type="scientific">Sphingomonas prati</name>
    <dbReference type="NCBI Taxonomy" id="1843237"/>
    <lineage>
        <taxon>Bacteria</taxon>
        <taxon>Pseudomonadati</taxon>
        <taxon>Pseudomonadota</taxon>
        <taxon>Alphaproteobacteria</taxon>
        <taxon>Sphingomonadales</taxon>
        <taxon>Sphingomonadaceae</taxon>
        <taxon>Sphingomonas</taxon>
    </lineage>
</organism>
<feature type="domain" description="Alcohol dehydrogenase-like C-terminal" evidence="1">
    <location>
        <begin position="4"/>
        <end position="123"/>
    </location>
</feature>
<dbReference type="EMBL" id="JACIJR010000003">
    <property type="protein sequence ID" value="MBB5728905.1"/>
    <property type="molecule type" value="Genomic_DNA"/>
</dbReference>
<dbReference type="Gene3D" id="3.40.50.720">
    <property type="entry name" value="NAD(P)-binding Rossmann-like Domain"/>
    <property type="match status" value="1"/>
</dbReference>
<dbReference type="PANTHER" id="PTHR45033:SF2">
    <property type="entry name" value="ZINC-TYPE ALCOHOL DEHYDROGENASE-LIKE PROTEIN C1773.06C"/>
    <property type="match status" value="1"/>
</dbReference>
<protein>
    <submittedName>
        <fullName evidence="2">NADPH:quinone reductase-like Zn-dependent oxidoreductase</fullName>
    </submittedName>
</protein>
<name>A0A7W9BRW4_9SPHN</name>
<proteinExistence type="predicted"/>
<sequence>MSVFALQFAKAMGAVVVATSSSDEKLERLKAMGADHLINYRTTPEWGEAAYKLTGGVDHIVEIGGPGTLPQSIAALGLGGHIALIGVLTGFSGEIPTGMFMGKQGRLQGITVGSRRDQLDMVKAIDAIGLKPVIDRSFPLEALADAFRYQESGAHFGKIGVDIG</sequence>
<reference evidence="2 3" key="1">
    <citation type="submission" date="2020-08" db="EMBL/GenBank/DDBJ databases">
        <title>Genomic Encyclopedia of Type Strains, Phase IV (KMG-IV): sequencing the most valuable type-strain genomes for metagenomic binning, comparative biology and taxonomic classification.</title>
        <authorList>
            <person name="Goeker M."/>
        </authorList>
    </citation>
    <scope>NUCLEOTIDE SEQUENCE [LARGE SCALE GENOMIC DNA]</scope>
    <source>
        <strain evidence="2 3">DSM 103336</strain>
    </source>
</reference>
<dbReference type="AlphaFoldDB" id="A0A7W9BRW4"/>
<dbReference type="InterPro" id="IPR013149">
    <property type="entry name" value="ADH-like_C"/>
</dbReference>
<evidence type="ECO:0000313" key="2">
    <source>
        <dbReference type="EMBL" id="MBB5728905.1"/>
    </source>
</evidence>
<dbReference type="PANTHER" id="PTHR45033">
    <property type="match status" value="1"/>
</dbReference>
<dbReference type="InterPro" id="IPR036291">
    <property type="entry name" value="NAD(P)-bd_dom_sf"/>
</dbReference>
<gene>
    <name evidence="2" type="ORF">FHS99_001383</name>
</gene>